<name>A0A841CLV6_9PSEU</name>
<evidence type="ECO:0000313" key="1">
    <source>
        <dbReference type="EMBL" id="MBB5957354.1"/>
    </source>
</evidence>
<gene>
    <name evidence="1" type="ORF">FHS29_003947</name>
</gene>
<reference evidence="1 2" key="1">
    <citation type="submission" date="2020-08" db="EMBL/GenBank/DDBJ databases">
        <title>Genomic Encyclopedia of Type Strains, Phase III (KMG-III): the genomes of soil and plant-associated and newly described type strains.</title>
        <authorList>
            <person name="Whitman W."/>
        </authorList>
    </citation>
    <scope>NUCLEOTIDE SEQUENCE [LARGE SCALE GENOMIC DNA]</scope>
    <source>
        <strain evidence="1 2">CECT 8640</strain>
    </source>
</reference>
<proteinExistence type="predicted"/>
<accession>A0A841CLV6</accession>
<organism evidence="1 2">
    <name type="scientific">Saccharothrix tamanrassetensis</name>
    <dbReference type="NCBI Taxonomy" id="1051531"/>
    <lineage>
        <taxon>Bacteria</taxon>
        <taxon>Bacillati</taxon>
        <taxon>Actinomycetota</taxon>
        <taxon>Actinomycetes</taxon>
        <taxon>Pseudonocardiales</taxon>
        <taxon>Pseudonocardiaceae</taxon>
        <taxon>Saccharothrix</taxon>
    </lineage>
</organism>
<protein>
    <submittedName>
        <fullName evidence="1">Uncharacterized protein</fullName>
    </submittedName>
</protein>
<keyword evidence="2" id="KW-1185">Reference proteome</keyword>
<sequence length="71" mass="7516">MDGDGYADLVGVDADGELFGYNNGSLVNAGRIPFKNETWRIENSNWSGVKHIASADRGTAGRTGPPPAPVR</sequence>
<dbReference type="RefSeq" id="WP_184692268.1">
    <property type="nucleotide sequence ID" value="NZ_JACHJN010000005.1"/>
</dbReference>
<dbReference type="Proteomes" id="UP000547510">
    <property type="component" value="Unassembled WGS sequence"/>
</dbReference>
<dbReference type="AlphaFoldDB" id="A0A841CLV6"/>
<dbReference type="EMBL" id="JACHJN010000005">
    <property type="protein sequence ID" value="MBB5957354.1"/>
    <property type="molecule type" value="Genomic_DNA"/>
</dbReference>
<evidence type="ECO:0000313" key="2">
    <source>
        <dbReference type="Proteomes" id="UP000547510"/>
    </source>
</evidence>
<comment type="caution">
    <text evidence="1">The sequence shown here is derived from an EMBL/GenBank/DDBJ whole genome shotgun (WGS) entry which is preliminary data.</text>
</comment>